<evidence type="ECO:0000313" key="1">
    <source>
        <dbReference type="EMBL" id="MCB5411502.1"/>
    </source>
</evidence>
<dbReference type="Proteomes" id="UP001198571">
    <property type="component" value="Unassembled WGS sequence"/>
</dbReference>
<name>A0ABS8CQ24_9RHOB</name>
<protein>
    <submittedName>
        <fullName evidence="1">Uncharacterized protein</fullName>
    </submittedName>
</protein>
<keyword evidence="2" id="KW-1185">Reference proteome</keyword>
<gene>
    <name evidence="1" type="ORF">H0485_16040</name>
</gene>
<sequence>MKISNLPDELLIKVAHLVAELIADGEIPEWEQAELVKSLIADLPKLQPAALEELLRRAVVKLRALA</sequence>
<accession>A0ABS8CQ24</accession>
<proteinExistence type="predicted"/>
<dbReference type="EMBL" id="JACDXX010000017">
    <property type="protein sequence ID" value="MCB5411502.1"/>
    <property type="molecule type" value="Genomic_DNA"/>
</dbReference>
<dbReference type="RefSeq" id="WP_226936974.1">
    <property type="nucleotide sequence ID" value="NZ_JACDXX010000017.1"/>
</dbReference>
<organism evidence="1 2">
    <name type="scientific">Pseudogemmobacter faecipullorum</name>
    <dbReference type="NCBI Taxonomy" id="2755041"/>
    <lineage>
        <taxon>Bacteria</taxon>
        <taxon>Pseudomonadati</taxon>
        <taxon>Pseudomonadota</taxon>
        <taxon>Alphaproteobacteria</taxon>
        <taxon>Rhodobacterales</taxon>
        <taxon>Paracoccaceae</taxon>
        <taxon>Pseudogemmobacter</taxon>
    </lineage>
</organism>
<comment type="caution">
    <text evidence="1">The sequence shown here is derived from an EMBL/GenBank/DDBJ whole genome shotgun (WGS) entry which is preliminary data.</text>
</comment>
<evidence type="ECO:0000313" key="2">
    <source>
        <dbReference type="Proteomes" id="UP001198571"/>
    </source>
</evidence>
<reference evidence="1 2" key="1">
    <citation type="submission" date="2020-07" db="EMBL/GenBank/DDBJ databases">
        <title>Pseudogemmobacter sp. nov., isolated from poultry manure in Taiwan.</title>
        <authorList>
            <person name="Lin S.-Y."/>
            <person name="Tang Y.-S."/>
            <person name="Young C.-C."/>
        </authorList>
    </citation>
    <scope>NUCLEOTIDE SEQUENCE [LARGE SCALE GENOMIC DNA]</scope>
    <source>
        <strain evidence="1 2">CC-YST710</strain>
    </source>
</reference>